<protein>
    <recommendedName>
        <fullName evidence="2">Prenyltransferase alpha-alpha toroid domain-containing protein</fullName>
    </recommendedName>
</protein>
<sequence>MNRPHADRISSARDRAADYLLSRQSPKSGFCFYRAEYIDEPNLSDTFHALAALRLLGRKPRWTEGVAAFVAGFARRCQPYDLFHRTGILLALDPNYTPEGELQEKIRALKAPPTPERHSTDLATWFELTQVIVQLKRRFDLLDEPMALRAEVLGLLHDGGFGTGPDLLNTWAAIEILRDCGGPLDLPGLAEFLRRIQVPSLGFTMTLSSRMGRLELVAAGVATCQAVGVRIRYREDATDFVLACQAGDGGFAGAPDALPDITLTHRALETLIPLSKDL</sequence>
<feature type="domain" description="Prenyltransferase alpha-alpha toroid" evidence="2">
    <location>
        <begin position="150"/>
        <end position="261"/>
    </location>
</feature>
<evidence type="ECO:0000259" key="2">
    <source>
        <dbReference type="Pfam" id="PF00432"/>
    </source>
</evidence>
<proteinExistence type="predicted"/>
<evidence type="ECO:0000256" key="1">
    <source>
        <dbReference type="ARBA" id="ARBA00022737"/>
    </source>
</evidence>
<keyword evidence="1" id="KW-0677">Repeat</keyword>
<dbReference type="SUPFAM" id="SSF48239">
    <property type="entry name" value="Terpenoid cyclases/Protein prenyltransferases"/>
    <property type="match status" value="1"/>
</dbReference>
<evidence type="ECO:0000313" key="3">
    <source>
        <dbReference type="EMBL" id="AGF34132.1"/>
    </source>
</evidence>
<dbReference type="InterPro" id="IPR001330">
    <property type="entry name" value="Prenyltrans"/>
</dbReference>
<dbReference type="InterPro" id="IPR008930">
    <property type="entry name" value="Terpenoid_cyclase/PrenylTrfase"/>
</dbReference>
<dbReference type="EMBL" id="JX308285">
    <property type="protein sequence ID" value="AGF34132.1"/>
    <property type="molecule type" value="Genomic_DNA"/>
</dbReference>
<feature type="domain" description="Prenyltransferase alpha-alpha toroid" evidence="2">
    <location>
        <begin position="11"/>
        <end position="59"/>
    </location>
</feature>
<reference evidence="3" key="1">
    <citation type="journal article" date="2013" name="Appl. Environ. Microbiol.">
        <title>RubisCO Gene Clusters Found in a Metagenome Microarray from Acid Mine Drainage.</title>
        <authorList>
            <person name="Guo X."/>
            <person name="Yin H."/>
            <person name="Cong J."/>
            <person name="Dai Z."/>
            <person name="Liang Y."/>
            <person name="Liu X."/>
        </authorList>
    </citation>
    <scope>NUCLEOTIDE SEQUENCE</scope>
</reference>
<name>M1LGY8_9BACT</name>
<dbReference type="AlphaFoldDB" id="M1LGY8"/>
<dbReference type="GO" id="GO:0003824">
    <property type="term" value="F:catalytic activity"/>
    <property type="evidence" value="ECO:0007669"/>
    <property type="project" value="InterPro"/>
</dbReference>
<accession>M1LGY8</accession>
<dbReference type="Pfam" id="PF00432">
    <property type="entry name" value="Prenyltrans"/>
    <property type="match status" value="2"/>
</dbReference>
<organism evidence="3">
    <name type="scientific">uncultured bacterium DX-7F-24</name>
    <dbReference type="NCBI Taxonomy" id="1292054"/>
    <lineage>
        <taxon>Bacteria</taxon>
        <taxon>environmental samples</taxon>
    </lineage>
</organism>
<dbReference type="Gene3D" id="1.50.10.20">
    <property type="match status" value="2"/>
</dbReference>